<proteinExistence type="predicted"/>
<accession>A0A0K2H2I9</accession>
<feature type="domain" description="IrrE N-terminal-like" evidence="1">
    <location>
        <begin position="14"/>
        <end position="116"/>
    </location>
</feature>
<evidence type="ECO:0000259" key="1">
    <source>
        <dbReference type="Pfam" id="PF06114"/>
    </source>
</evidence>
<evidence type="ECO:0000313" key="3">
    <source>
        <dbReference type="Proteomes" id="UP000058446"/>
    </source>
</evidence>
<keyword evidence="3" id="KW-1185">Reference proteome</keyword>
<evidence type="ECO:0000313" key="2">
    <source>
        <dbReference type="EMBL" id="ALA67936.1"/>
    </source>
</evidence>
<dbReference type="KEGG" id="clw:CLAC_09875"/>
<dbReference type="Pfam" id="PF06114">
    <property type="entry name" value="Peptidase_M78"/>
    <property type="match status" value="1"/>
</dbReference>
<sequence>MKTPSTNELISIAEAAGVRVTWHKGGPKGAWLPHERRISLRHGMDDAATRCTMAHELAHMWLEHPAPASDRQELQADRFAARLLISPVEYALAEQIYEARPQLIAAELGVTNEVLAIWRGMYERRTV</sequence>
<dbReference type="STRING" id="1408189.CLAC_09875"/>
<dbReference type="InterPro" id="IPR010359">
    <property type="entry name" value="IrrE_HExxH"/>
</dbReference>
<name>A0A0K2H2I9_9CORY</name>
<dbReference type="OrthoDB" id="4727201at2"/>
<dbReference type="RefSeq" id="WP_053412742.1">
    <property type="nucleotide sequence ID" value="NZ_CP006841.1"/>
</dbReference>
<dbReference type="Proteomes" id="UP000058446">
    <property type="component" value="Chromosome"/>
</dbReference>
<dbReference type="EMBL" id="CP006841">
    <property type="protein sequence ID" value="ALA67936.1"/>
    <property type="molecule type" value="Genomic_DNA"/>
</dbReference>
<organism evidence="2 3">
    <name type="scientific">Corynebacterium lactis RW2-5</name>
    <dbReference type="NCBI Taxonomy" id="1408189"/>
    <lineage>
        <taxon>Bacteria</taxon>
        <taxon>Bacillati</taxon>
        <taxon>Actinomycetota</taxon>
        <taxon>Actinomycetes</taxon>
        <taxon>Mycobacteriales</taxon>
        <taxon>Corynebacteriaceae</taxon>
        <taxon>Corynebacterium</taxon>
    </lineage>
</organism>
<dbReference type="AlphaFoldDB" id="A0A0K2H2I9"/>
<reference evidence="2 3" key="1">
    <citation type="submission" date="2013-10" db="EMBL/GenBank/DDBJ databases">
        <title>Complete genome sequence of Corynebacterium lactis DSM 45799(T), isolated from raw cow milk.</title>
        <authorList>
            <person name="Ruckert C."/>
            <person name="Albersmeier A."/>
            <person name="Lipski A."/>
            <person name="Kalinowski J."/>
        </authorList>
    </citation>
    <scope>NUCLEOTIDE SEQUENCE [LARGE SCALE GENOMIC DNA]</scope>
    <source>
        <strain evidence="2 3">RW2-5</strain>
    </source>
</reference>
<dbReference type="Gene3D" id="1.10.10.2910">
    <property type="match status" value="1"/>
</dbReference>
<dbReference type="PATRIC" id="fig|1408189.4.peg.1982"/>
<gene>
    <name evidence="2" type="ORF">CLAC_09875</name>
</gene>
<protein>
    <recommendedName>
        <fullName evidence="1">IrrE N-terminal-like domain-containing protein</fullName>
    </recommendedName>
</protein>